<sequence length="163" mass="18180">MPTHDEKSSSIDHLDCALLNELQADGRVSVVELAERINLSKTPCQKRLRRLERDGVIRGYQADIDPAKINLGHLVFVQVKLESTRRDCLERFNAAAKKVPQILSCHMLSGGYDYLLKVRTKDMAAYRTLLGDVIADLPGVAQTSTFPVMEEVKDSSALVIVEE</sequence>
<evidence type="ECO:0000313" key="6">
    <source>
        <dbReference type="EMBL" id="MFC6037648.1"/>
    </source>
</evidence>
<dbReference type="EMBL" id="JBHPON010000003">
    <property type="protein sequence ID" value="MFC6037648.1"/>
    <property type="molecule type" value="Genomic_DNA"/>
</dbReference>
<dbReference type="InterPro" id="IPR036388">
    <property type="entry name" value="WH-like_DNA-bd_sf"/>
</dbReference>
<evidence type="ECO:0000256" key="2">
    <source>
        <dbReference type="ARBA" id="ARBA00023125"/>
    </source>
</evidence>
<dbReference type="InterPro" id="IPR011008">
    <property type="entry name" value="Dimeric_a/b-barrel"/>
</dbReference>
<keyword evidence="7" id="KW-1185">Reference proteome</keyword>
<dbReference type="InterPro" id="IPR019887">
    <property type="entry name" value="Tscrpt_reg_AsnC/Lrp_C"/>
</dbReference>
<proteinExistence type="predicted"/>
<comment type="caution">
    <text evidence="6">The sequence shown here is derived from an EMBL/GenBank/DDBJ whole genome shotgun (WGS) entry which is preliminary data.</text>
</comment>
<accession>A0ABW1KZZ7</accession>
<dbReference type="PANTHER" id="PTHR30154">
    <property type="entry name" value="LEUCINE-RESPONSIVE REGULATORY PROTEIN"/>
    <property type="match status" value="1"/>
</dbReference>
<dbReference type="Gene3D" id="1.10.10.10">
    <property type="entry name" value="Winged helix-like DNA-binding domain superfamily/Winged helix DNA-binding domain"/>
    <property type="match status" value="1"/>
</dbReference>
<dbReference type="InterPro" id="IPR011991">
    <property type="entry name" value="ArsR-like_HTH"/>
</dbReference>
<dbReference type="InterPro" id="IPR000485">
    <property type="entry name" value="AsnC-type_HTH_dom"/>
</dbReference>
<dbReference type="Proteomes" id="UP001596116">
    <property type="component" value="Unassembled WGS sequence"/>
</dbReference>
<dbReference type="PROSITE" id="PS50956">
    <property type="entry name" value="HTH_ASNC_2"/>
    <property type="match status" value="1"/>
</dbReference>
<protein>
    <submittedName>
        <fullName evidence="6">Lrp/AsnC family transcriptional regulator</fullName>
    </submittedName>
</protein>
<gene>
    <name evidence="6" type="ORF">ACFMB1_18990</name>
</gene>
<reference evidence="6 7" key="1">
    <citation type="submission" date="2024-09" db="EMBL/GenBank/DDBJ databases">
        <authorList>
            <person name="Zhang Z.-H."/>
        </authorList>
    </citation>
    <scope>NUCLEOTIDE SEQUENCE [LARGE SCALE GENOMIC DNA]</scope>
    <source>
        <strain evidence="6 7">HHTR114</strain>
    </source>
</reference>
<dbReference type="Pfam" id="PF13412">
    <property type="entry name" value="HTH_24"/>
    <property type="match status" value="1"/>
</dbReference>
<dbReference type="PROSITE" id="PS00519">
    <property type="entry name" value="HTH_ASNC_1"/>
    <property type="match status" value="1"/>
</dbReference>
<dbReference type="PRINTS" id="PR00033">
    <property type="entry name" value="HTHASNC"/>
</dbReference>
<dbReference type="PANTHER" id="PTHR30154:SF0">
    <property type="entry name" value="LEUCINE-RESPONSIVE REGULATORY PROTEIN"/>
    <property type="match status" value="1"/>
</dbReference>
<keyword evidence="2" id="KW-0238">DNA-binding</keyword>
<organism evidence="6 7">
    <name type="scientific">Hyphococcus aureus</name>
    <dbReference type="NCBI Taxonomy" id="2666033"/>
    <lineage>
        <taxon>Bacteria</taxon>
        <taxon>Pseudomonadati</taxon>
        <taxon>Pseudomonadota</taxon>
        <taxon>Alphaproteobacteria</taxon>
        <taxon>Parvularculales</taxon>
        <taxon>Parvularculaceae</taxon>
        <taxon>Hyphococcus</taxon>
    </lineage>
</organism>
<dbReference type="Gene3D" id="3.30.70.920">
    <property type="match status" value="1"/>
</dbReference>
<dbReference type="InterPro" id="IPR019888">
    <property type="entry name" value="Tscrpt_reg_AsnC-like"/>
</dbReference>
<dbReference type="RefSeq" id="WP_379880963.1">
    <property type="nucleotide sequence ID" value="NZ_JBHPON010000003.1"/>
</dbReference>
<evidence type="ECO:0000256" key="1">
    <source>
        <dbReference type="ARBA" id="ARBA00023015"/>
    </source>
</evidence>
<dbReference type="CDD" id="cd00090">
    <property type="entry name" value="HTH_ARSR"/>
    <property type="match status" value="1"/>
</dbReference>
<dbReference type="InterPro" id="IPR036390">
    <property type="entry name" value="WH_DNA-bd_sf"/>
</dbReference>
<dbReference type="SUPFAM" id="SSF46785">
    <property type="entry name" value="Winged helix' DNA-binding domain"/>
    <property type="match status" value="1"/>
</dbReference>
<dbReference type="InterPro" id="IPR019885">
    <property type="entry name" value="Tscrpt_reg_HTH_AsnC-type_CS"/>
</dbReference>
<feature type="domain" description="HTH asnC-type" evidence="5">
    <location>
        <begin position="11"/>
        <end position="72"/>
    </location>
</feature>
<name>A0ABW1KZZ7_9PROT</name>
<dbReference type="Pfam" id="PF01037">
    <property type="entry name" value="AsnC_trans_reg"/>
    <property type="match status" value="1"/>
</dbReference>
<evidence type="ECO:0000256" key="4">
    <source>
        <dbReference type="ARBA" id="ARBA00023163"/>
    </source>
</evidence>
<evidence type="ECO:0000259" key="5">
    <source>
        <dbReference type="PROSITE" id="PS50956"/>
    </source>
</evidence>
<keyword evidence="4" id="KW-0804">Transcription</keyword>
<dbReference type="SUPFAM" id="SSF54909">
    <property type="entry name" value="Dimeric alpha+beta barrel"/>
    <property type="match status" value="1"/>
</dbReference>
<evidence type="ECO:0000256" key="3">
    <source>
        <dbReference type="ARBA" id="ARBA00023159"/>
    </source>
</evidence>
<keyword evidence="1" id="KW-0805">Transcription regulation</keyword>
<dbReference type="SMART" id="SM00344">
    <property type="entry name" value="HTH_ASNC"/>
    <property type="match status" value="1"/>
</dbReference>
<keyword evidence="3" id="KW-0010">Activator</keyword>
<evidence type="ECO:0000313" key="7">
    <source>
        <dbReference type="Proteomes" id="UP001596116"/>
    </source>
</evidence>